<name>A0A1H7IVR3_9SPHI</name>
<gene>
    <name evidence="2" type="ORF">SAMN05421740_102378</name>
</gene>
<dbReference type="RefSeq" id="WP_090603533.1">
    <property type="nucleotide sequence ID" value="NZ_FNZR01000002.1"/>
</dbReference>
<reference evidence="3" key="1">
    <citation type="submission" date="2016-10" db="EMBL/GenBank/DDBJ databases">
        <authorList>
            <person name="Varghese N."/>
            <person name="Submissions S."/>
        </authorList>
    </citation>
    <scope>NUCLEOTIDE SEQUENCE [LARGE SCALE GENOMIC DNA]</scope>
    <source>
        <strain evidence="3">Jip14</strain>
    </source>
</reference>
<keyword evidence="3" id="KW-1185">Reference proteome</keyword>
<dbReference type="AlphaFoldDB" id="A0A1H7IVR3"/>
<evidence type="ECO:0000313" key="2">
    <source>
        <dbReference type="EMBL" id="SEK66486.1"/>
    </source>
</evidence>
<feature type="transmembrane region" description="Helical" evidence="1">
    <location>
        <begin position="7"/>
        <end position="28"/>
    </location>
</feature>
<dbReference type="EMBL" id="FNZR01000002">
    <property type="protein sequence ID" value="SEK66486.1"/>
    <property type="molecule type" value="Genomic_DNA"/>
</dbReference>
<dbReference type="OrthoDB" id="8969205at2"/>
<keyword evidence="1" id="KW-0472">Membrane</keyword>
<sequence>MLDKHKFVKVWGKPIWLFLITIAGLLFAIMGTGIAWYALSWIALGIPLYAMVKHGRAFFRQ</sequence>
<keyword evidence="1" id="KW-1133">Transmembrane helix</keyword>
<dbReference type="Proteomes" id="UP000198916">
    <property type="component" value="Unassembled WGS sequence"/>
</dbReference>
<protein>
    <submittedName>
        <fullName evidence="2">Uncharacterized protein</fullName>
    </submittedName>
</protein>
<proteinExistence type="predicted"/>
<dbReference type="STRING" id="332977.SAMN05421740_102378"/>
<accession>A0A1H7IVR3</accession>
<evidence type="ECO:0000313" key="3">
    <source>
        <dbReference type="Proteomes" id="UP000198916"/>
    </source>
</evidence>
<organism evidence="2 3">
    <name type="scientific">Parapedobacter koreensis</name>
    <dbReference type="NCBI Taxonomy" id="332977"/>
    <lineage>
        <taxon>Bacteria</taxon>
        <taxon>Pseudomonadati</taxon>
        <taxon>Bacteroidota</taxon>
        <taxon>Sphingobacteriia</taxon>
        <taxon>Sphingobacteriales</taxon>
        <taxon>Sphingobacteriaceae</taxon>
        <taxon>Parapedobacter</taxon>
    </lineage>
</organism>
<evidence type="ECO:0000256" key="1">
    <source>
        <dbReference type="SAM" id="Phobius"/>
    </source>
</evidence>
<feature type="transmembrane region" description="Helical" evidence="1">
    <location>
        <begin position="34"/>
        <end position="52"/>
    </location>
</feature>
<keyword evidence="1" id="KW-0812">Transmembrane</keyword>